<keyword evidence="3" id="KW-1185">Reference proteome</keyword>
<feature type="compositionally biased region" description="Polar residues" evidence="1">
    <location>
        <begin position="38"/>
        <end position="52"/>
    </location>
</feature>
<gene>
    <name evidence="2" type="ORF">TVAG_544520</name>
</gene>
<dbReference type="EMBL" id="DS115910">
    <property type="protein sequence ID" value="EAX83485.1"/>
    <property type="molecule type" value="Genomic_DNA"/>
</dbReference>
<reference evidence="2" key="2">
    <citation type="journal article" date="2007" name="Science">
        <title>Draft genome sequence of the sexually transmitted pathogen Trichomonas vaginalis.</title>
        <authorList>
            <person name="Carlton J.M."/>
            <person name="Hirt R.P."/>
            <person name="Silva J.C."/>
            <person name="Delcher A.L."/>
            <person name="Schatz M."/>
            <person name="Zhao Q."/>
            <person name="Wortman J.R."/>
            <person name="Bidwell S.L."/>
            <person name="Alsmark U.C.M."/>
            <person name="Besteiro S."/>
            <person name="Sicheritz-Ponten T."/>
            <person name="Noel C.J."/>
            <person name="Dacks J.B."/>
            <person name="Foster P.G."/>
            <person name="Simillion C."/>
            <person name="Van de Peer Y."/>
            <person name="Miranda-Saavedra D."/>
            <person name="Barton G.J."/>
            <person name="Westrop G.D."/>
            <person name="Mueller S."/>
            <person name="Dessi D."/>
            <person name="Fiori P.L."/>
            <person name="Ren Q."/>
            <person name="Paulsen I."/>
            <person name="Zhang H."/>
            <person name="Bastida-Corcuera F.D."/>
            <person name="Simoes-Barbosa A."/>
            <person name="Brown M.T."/>
            <person name="Hayes R.D."/>
            <person name="Mukherjee M."/>
            <person name="Okumura C.Y."/>
            <person name="Schneider R."/>
            <person name="Smith A.J."/>
            <person name="Vanacova S."/>
            <person name="Villalvazo M."/>
            <person name="Haas B.J."/>
            <person name="Pertea M."/>
            <person name="Feldblyum T.V."/>
            <person name="Utterback T.R."/>
            <person name="Shu C.L."/>
            <person name="Osoegawa K."/>
            <person name="de Jong P.J."/>
            <person name="Hrdy I."/>
            <person name="Horvathova L."/>
            <person name="Zubacova Z."/>
            <person name="Dolezal P."/>
            <person name="Malik S.B."/>
            <person name="Logsdon J.M. Jr."/>
            <person name="Henze K."/>
            <person name="Gupta A."/>
            <person name="Wang C.C."/>
            <person name="Dunne R.L."/>
            <person name="Upcroft J.A."/>
            <person name="Upcroft P."/>
            <person name="White O."/>
            <person name="Salzberg S.L."/>
            <person name="Tang P."/>
            <person name="Chiu C.-H."/>
            <person name="Lee Y.-S."/>
            <person name="Embley T.M."/>
            <person name="Coombs G.H."/>
            <person name="Mottram J.C."/>
            <person name="Tachezy J."/>
            <person name="Fraser-Liggett C.M."/>
            <person name="Johnson P.J."/>
        </authorList>
    </citation>
    <scope>NUCLEOTIDE SEQUENCE [LARGE SCALE GENOMIC DNA]</scope>
    <source>
        <strain evidence="2">G3</strain>
    </source>
</reference>
<feature type="compositionally biased region" description="Polar residues" evidence="1">
    <location>
        <begin position="67"/>
        <end position="89"/>
    </location>
</feature>
<feature type="region of interest" description="Disordered" evidence="1">
    <location>
        <begin position="1"/>
        <end position="89"/>
    </location>
</feature>
<sequence>MSNETSDNEQSDHIPEILVIEQHTDDGENMEEEDDSVTSEIPDSSILLQNSKVEIEDEPESKKLSQPEVTPNQEYNEHPVQTSTCCHII</sequence>
<dbReference type="KEGG" id="tva:4741116"/>
<dbReference type="InParanoid" id="A2GH83"/>
<evidence type="ECO:0000313" key="3">
    <source>
        <dbReference type="Proteomes" id="UP000001542"/>
    </source>
</evidence>
<evidence type="ECO:0000256" key="1">
    <source>
        <dbReference type="SAM" id="MobiDB-lite"/>
    </source>
</evidence>
<reference evidence="2" key="1">
    <citation type="submission" date="2006-10" db="EMBL/GenBank/DDBJ databases">
        <authorList>
            <person name="Amadeo P."/>
            <person name="Zhao Q."/>
            <person name="Wortman J."/>
            <person name="Fraser-Liggett C."/>
            <person name="Carlton J."/>
        </authorList>
    </citation>
    <scope>NUCLEOTIDE SEQUENCE</scope>
    <source>
        <strain evidence="2">G3</strain>
    </source>
</reference>
<dbReference type="RefSeq" id="XP_001296415.1">
    <property type="nucleotide sequence ID" value="XM_001296414.1"/>
</dbReference>
<dbReference type="Proteomes" id="UP000001542">
    <property type="component" value="Unassembled WGS sequence"/>
</dbReference>
<dbReference type="AlphaFoldDB" id="A2GH83"/>
<accession>A2GH83</accession>
<feature type="compositionally biased region" description="Acidic residues" evidence="1">
    <location>
        <begin position="27"/>
        <end position="37"/>
    </location>
</feature>
<proteinExistence type="predicted"/>
<name>A2GH83_TRIV3</name>
<organism evidence="2 3">
    <name type="scientific">Trichomonas vaginalis (strain ATCC PRA-98 / G3)</name>
    <dbReference type="NCBI Taxonomy" id="412133"/>
    <lineage>
        <taxon>Eukaryota</taxon>
        <taxon>Metamonada</taxon>
        <taxon>Parabasalia</taxon>
        <taxon>Trichomonadida</taxon>
        <taxon>Trichomonadidae</taxon>
        <taxon>Trichomonas</taxon>
    </lineage>
</organism>
<dbReference type="VEuPathDB" id="TrichDB:TVAGG3_0002020"/>
<protein>
    <submittedName>
        <fullName evidence="2">Uncharacterized protein</fullName>
    </submittedName>
</protein>
<evidence type="ECO:0000313" key="2">
    <source>
        <dbReference type="EMBL" id="EAX83485.1"/>
    </source>
</evidence>
<dbReference type="VEuPathDB" id="TrichDB:TVAG_544520"/>